<gene>
    <name evidence="1" type="ORF">AN912_27730</name>
</gene>
<keyword evidence="2" id="KW-1185">Reference proteome</keyword>
<comment type="caution">
    <text evidence="1">The sequence shown here is derived from an EMBL/GenBank/DDBJ whole genome shotgun (WGS) entry which is preliminary data.</text>
</comment>
<protein>
    <recommendedName>
        <fullName evidence="3">Trypsin</fullName>
    </recommendedName>
</protein>
<dbReference type="InterPro" id="IPR043504">
    <property type="entry name" value="Peptidase_S1_PA_chymotrypsin"/>
</dbReference>
<dbReference type="InterPro" id="IPR009003">
    <property type="entry name" value="Peptidase_S1_PA"/>
</dbReference>
<dbReference type="Proteomes" id="UP000037962">
    <property type="component" value="Unassembled WGS sequence"/>
</dbReference>
<proteinExistence type="predicted"/>
<evidence type="ECO:0000313" key="2">
    <source>
        <dbReference type="Proteomes" id="UP000037962"/>
    </source>
</evidence>
<evidence type="ECO:0008006" key="3">
    <source>
        <dbReference type="Google" id="ProtNLM"/>
    </source>
</evidence>
<dbReference type="SUPFAM" id="SSF50494">
    <property type="entry name" value="Trypsin-like serine proteases"/>
    <property type="match status" value="1"/>
</dbReference>
<dbReference type="EMBL" id="LJFS01000058">
    <property type="protein sequence ID" value="KPG25094.1"/>
    <property type="molecule type" value="Genomic_DNA"/>
</dbReference>
<sequence>MDPPRYVDVSGTVTLPRDSRGGQYGARPYPGITAVQHQDDGSSKNCTLGPSVASARGLGFITAGHCDYSPGGHVFVFADPSAAEPILVGAYTEVEDFPTPSGYSDSAVIWTGTVDPAATRIANTWPITGVMPVSEVRQLPAGTPICIDGAKSGVVCSPLIGADDDFISSAPLTRHGDSGAAVFVVDQTGDATLLGIVSRTEQSRDESVFLEPALQRLGATALTAR</sequence>
<organism evidence="1 2">
    <name type="scientific">Mycobacteroides immunogenum</name>
    <dbReference type="NCBI Taxonomy" id="83262"/>
    <lineage>
        <taxon>Bacteria</taxon>
        <taxon>Bacillati</taxon>
        <taxon>Actinomycetota</taxon>
        <taxon>Actinomycetes</taxon>
        <taxon>Mycobacteriales</taxon>
        <taxon>Mycobacteriaceae</taxon>
        <taxon>Mycobacteroides</taxon>
    </lineage>
</organism>
<evidence type="ECO:0000313" key="1">
    <source>
        <dbReference type="EMBL" id="KPG25094.1"/>
    </source>
</evidence>
<accession>A0ABR5LJQ4</accession>
<name>A0ABR5LJQ4_9MYCO</name>
<reference evidence="1 2" key="1">
    <citation type="submission" date="2015-09" db="EMBL/GenBank/DDBJ databases">
        <title>Genome Sequences of Mycobacterium immunogenum Isolates, Recuperated from a Chloraminated Drinking Water Distribution System Simulator Subjected to Episodes of Nitrification.</title>
        <authorList>
            <person name="Gomez-Alvarez V."/>
            <person name="Revetta R.P."/>
        </authorList>
    </citation>
    <scope>NUCLEOTIDE SEQUENCE [LARGE SCALE GENOMIC DNA]</scope>
    <source>
        <strain evidence="1 2">H076</strain>
    </source>
</reference>
<dbReference type="Gene3D" id="2.40.10.10">
    <property type="entry name" value="Trypsin-like serine proteases"/>
    <property type="match status" value="2"/>
</dbReference>